<keyword evidence="13" id="KW-0675">Receptor</keyword>
<dbReference type="InterPro" id="IPR037066">
    <property type="entry name" value="Plug_dom_sf"/>
</dbReference>
<protein>
    <submittedName>
        <fullName evidence="13">Iron complex outermembrane receptor protein</fullName>
    </submittedName>
</protein>
<evidence type="ECO:0000256" key="4">
    <source>
        <dbReference type="ARBA" id="ARBA00022692"/>
    </source>
</evidence>
<keyword evidence="3 8" id="KW-1134">Transmembrane beta strand</keyword>
<evidence type="ECO:0000313" key="14">
    <source>
        <dbReference type="Proteomes" id="UP000295496"/>
    </source>
</evidence>
<dbReference type="Proteomes" id="UP000295496">
    <property type="component" value="Unassembled WGS sequence"/>
</dbReference>
<evidence type="ECO:0000256" key="1">
    <source>
        <dbReference type="ARBA" id="ARBA00004571"/>
    </source>
</evidence>
<feature type="domain" description="TonB-dependent receptor-like beta-barrel" evidence="11">
    <location>
        <begin position="401"/>
        <end position="719"/>
    </location>
</feature>
<organism evidence="13 14">
    <name type="scientific">Lonepinella koalarum</name>
    <dbReference type="NCBI Taxonomy" id="53417"/>
    <lineage>
        <taxon>Bacteria</taxon>
        <taxon>Pseudomonadati</taxon>
        <taxon>Pseudomonadota</taxon>
        <taxon>Gammaproteobacteria</taxon>
        <taxon>Pasteurellales</taxon>
        <taxon>Pasteurellaceae</taxon>
        <taxon>Lonepinella</taxon>
    </lineage>
</organism>
<dbReference type="InterPro" id="IPR012910">
    <property type="entry name" value="Plug_dom"/>
</dbReference>
<keyword evidence="14" id="KW-1185">Reference proteome</keyword>
<keyword evidence="7 8" id="KW-0998">Cell outer membrane</keyword>
<dbReference type="InterPro" id="IPR000531">
    <property type="entry name" value="Beta-barrel_TonB"/>
</dbReference>
<keyword evidence="5 9" id="KW-0798">TonB box</keyword>
<evidence type="ECO:0000256" key="5">
    <source>
        <dbReference type="ARBA" id="ARBA00023077"/>
    </source>
</evidence>
<evidence type="ECO:0000256" key="7">
    <source>
        <dbReference type="ARBA" id="ARBA00023237"/>
    </source>
</evidence>
<evidence type="ECO:0000256" key="3">
    <source>
        <dbReference type="ARBA" id="ARBA00022452"/>
    </source>
</evidence>
<dbReference type="Pfam" id="PF00593">
    <property type="entry name" value="TonB_dep_Rec_b-barrel"/>
    <property type="match status" value="1"/>
</dbReference>
<comment type="subcellular location">
    <subcellularLocation>
        <location evidence="1 8">Cell outer membrane</location>
        <topology evidence="1 8">Multi-pass membrane protein</topology>
    </subcellularLocation>
</comment>
<feature type="chain" id="PRO_5020665421" evidence="10">
    <location>
        <begin position="23"/>
        <end position="749"/>
    </location>
</feature>
<comment type="similarity">
    <text evidence="8 9">Belongs to the TonB-dependent receptor family.</text>
</comment>
<evidence type="ECO:0000313" key="13">
    <source>
        <dbReference type="EMBL" id="TCK66958.1"/>
    </source>
</evidence>
<proteinExistence type="inferred from homology"/>
<dbReference type="Gene3D" id="2.40.170.20">
    <property type="entry name" value="TonB-dependent receptor, beta-barrel domain"/>
    <property type="match status" value="1"/>
</dbReference>
<dbReference type="RefSeq" id="WP_165867247.1">
    <property type="nucleotide sequence ID" value="NZ_CP170642.1"/>
</dbReference>
<evidence type="ECO:0000259" key="12">
    <source>
        <dbReference type="Pfam" id="PF07715"/>
    </source>
</evidence>
<dbReference type="Pfam" id="PF07715">
    <property type="entry name" value="Plug"/>
    <property type="match status" value="1"/>
</dbReference>
<feature type="signal peptide" evidence="10">
    <location>
        <begin position="1"/>
        <end position="22"/>
    </location>
</feature>
<keyword evidence="6 8" id="KW-0472">Membrane</keyword>
<evidence type="ECO:0000256" key="9">
    <source>
        <dbReference type="RuleBase" id="RU003357"/>
    </source>
</evidence>
<gene>
    <name evidence="13" type="ORF">EV692_2230</name>
</gene>
<dbReference type="Gene3D" id="2.170.130.10">
    <property type="entry name" value="TonB-dependent receptor, plug domain"/>
    <property type="match status" value="1"/>
</dbReference>
<feature type="domain" description="TonB-dependent receptor plug" evidence="12">
    <location>
        <begin position="43"/>
        <end position="139"/>
    </location>
</feature>
<accession>A0A4R1KPQ2</accession>
<dbReference type="GO" id="GO:0015344">
    <property type="term" value="F:siderophore uptake transmembrane transporter activity"/>
    <property type="evidence" value="ECO:0007669"/>
    <property type="project" value="TreeGrafter"/>
</dbReference>
<evidence type="ECO:0000256" key="6">
    <source>
        <dbReference type="ARBA" id="ARBA00023136"/>
    </source>
</evidence>
<dbReference type="InterPro" id="IPR039426">
    <property type="entry name" value="TonB-dep_rcpt-like"/>
</dbReference>
<sequence length="749" mass="85086">MKLKKISVAIMLTLGAISPASAEEKTEILDEIVVTEVSNNPFKSVSQSELKNGSTSLGNALSKQMGIQANHFGSGASTPVIRGQESYRNKIVQNGSDVVDMSNMSPDHAIMVAPTLAKEINVIQGVDTLLYGSGITGAVVNVEDDKIPTQLPSRTVEGSLDTRYNTNNQEQLYNLATNLRLNNHLVLHLEGLTRHAKNYKSAGYTEQYSVENPCNNSNTPECIEAIFSDDYQENFVESKHYRYINNSEAKSKQGAVGLSWIGEKGYLGIAYTDRRDRYGLTGHEHKAHFCHIHTHQENDEYLEGINLHCEHTSINIDEDFHNHDPSQPEQYAKLKLHLKRVDLRGAIIQPIAGIEQIRFIANDSRYHHDEIEGQYTMSSFQHNGKSVRIALDHKPTQHISGRWVAQYSKDQIGSSGYEGILDKSITKLYALSAVERYQWQDITFSLSGRVDHQAIQLLDDKQLHRGKNIIPLRSMSYSTNTYSFATGIDWQITPAFKSWITFSHQERAPSVQELYARGTHVATNSYEFGDEQYDRTIHNLQIDTNVYSQFGINERLKKEKSNNLDIGVQFNHDRWQSYFGTYYKYFSNYIYAHTMDRFAHFRLIRYAQQPARFYGVEGNMSYQFTPKYRFTVFGDYVRGKLQNGNVPRMPAMRLGSRLNADLSDKLSASIEYTHTFNQNNTAYNELPVKGNAMLNAGVIYLGSLSQHIDYRLTLDFNNILNRKVYASTSYLSHIPLMGRNVVMGASVLF</sequence>
<dbReference type="GO" id="GO:0009279">
    <property type="term" value="C:cell outer membrane"/>
    <property type="evidence" value="ECO:0007669"/>
    <property type="project" value="UniProtKB-SubCell"/>
</dbReference>
<dbReference type="PROSITE" id="PS52016">
    <property type="entry name" value="TONB_DEPENDENT_REC_3"/>
    <property type="match status" value="1"/>
</dbReference>
<keyword evidence="4 8" id="KW-0812">Transmembrane</keyword>
<keyword evidence="10" id="KW-0732">Signal</keyword>
<dbReference type="SUPFAM" id="SSF56935">
    <property type="entry name" value="Porins"/>
    <property type="match status" value="1"/>
</dbReference>
<dbReference type="EMBL" id="SMGJ01000009">
    <property type="protein sequence ID" value="TCK66958.1"/>
    <property type="molecule type" value="Genomic_DNA"/>
</dbReference>
<dbReference type="PANTHER" id="PTHR30069">
    <property type="entry name" value="TONB-DEPENDENT OUTER MEMBRANE RECEPTOR"/>
    <property type="match status" value="1"/>
</dbReference>
<evidence type="ECO:0000256" key="10">
    <source>
        <dbReference type="SAM" id="SignalP"/>
    </source>
</evidence>
<keyword evidence="2 8" id="KW-0813">Transport</keyword>
<reference evidence="13 14" key="1">
    <citation type="submission" date="2019-03" db="EMBL/GenBank/DDBJ databases">
        <title>Genomic Encyclopedia of Type Strains, Phase IV (KMG-IV): sequencing the most valuable type-strain genomes for metagenomic binning, comparative biology and taxonomic classification.</title>
        <authorList>
            <person name="Goeker M."/>
        </authorList>
    </citation>
    <scope>NUCLEOTIDE SEQUENCE [LARGE SCALE GENOMIC DNA]</scope>
    <source>
        <strain evidence="13 14">DSM 10053</strain>
    </source>
</reference>
<evidence type="ECO:0000256" key="2">
    <source>
        <dbReference type="ARBA" id="ARBA00022448"/>
    </source>
</evidence>
<evidence type="ECO:0000256" key="8">
    <source>
        <dbReference type="PROSITE-ProRule" id="PRU01360"/>
    </source>
</evidence>
<name>A0A4R1KPQ2_9PAST</name>
<evidence type="ECO:0000259" key="11">
    <source>
        <dbReference type="Pfam" id="PF00593"/>
    </source>
</evidence>
<dbReference type="InterPro" id="IPR036942">
    <property type="entry name" value="Beta-barrel_TonB_sf"/>
</dbReference>
<dbReference type="PANTHER" id="PTHR30069:SF40">
    <property type="entry name" value="TONB-DEPENDENT RECEPTOR NMB0964-RELATED"/>
    <property type="match status" value="1"/>
</dbReference>
<comment type="caution">
    <text evidence="13">The sequence shown here is derived from an EMBL/GenBank/DDBJ whole genome shotgun (WGS) entry which is preliminary data.</text>
</comment>
<dbReference type="AlphaFoldDB" id="A0A4R1KPQ2"/>
<dbReference type="GO" id="GO:0044718">
    <property type="term" value="P:siderophore transmembrane transport"/>
    <property type="evidence" value="ECO:0007669"/>
    <property type="project" value="TreeGrafter"/>
</dbReference>